<gene>
    <name evidence="2" type="ORF">IQ22_00822</name>
</gene>
<dbReference type="Proteomes" id="UP000316905">
    <property type="component" value="Unassembled WGS sequence"/>
</dbReference>
<dbReference type="InterPro" id="IPR050266">
    <property type="entry name" value="AB_hydrolase_sf"/>
</dbReference>
<dbReference type="PRINTS" id="PR00111">
    <property type="entry name" value="ABHYDROLASE"/>
</dbReference>
<dbReference type="Gene3D" id="3.40.50.1820">
    <property type="entry name" value="alpha/beta hydrolase"/>
    <property type="match status" value="1"/>
</dbReference>
<dbReference type="InterPro" id="IPR000073">
    <property type="entry name" value="AB_hydrolase_1"/>
</dbReference>
<evidence type="ECO:0000259" key="1">
    <source>
        <dbReference type="Pfam" id="PF12697"/>
    </source>
</evidence>
<proteinExistence type="predicted"/>
<dbReference type="Pfam" id="PF12697">
    <property type="entry name" value="Abhydrolase_6"/>
    <property type="match status" value="1"/>
</dbReference>
<feature type="domain" description="AB hydrolase-1" evidence="1">
    <location>
        <begin position="53"/>
        <end position="231"/>
    </location>
</feature>
<dbReference type="PANTHER" id="PTHR43798">
    <property type="entry name" value="MONOACYLGLYCEROL LIPASE"/>
    <property type="match status" value="1"/>
</dbReference>
<name>A0A562QLL6_9PSED</name>
<evidence type="ECO:0000313" key="3">
    <source>
        <dbReference type="Proteomes" id="UP000316905"/>
    </source>
</evidence>
<dbReference type="SUPFAM" id="SSF53474">
    <property type="entry name" value="alpha/beta-Hydrolases"/>
    <property type="match status" value="1"/>
</dbReference>
<dbReference type="EMBL" id="VLKY01000002">
    <property type="protein sequence ID" value="TWI57605.1"/>
    <property type="molecule type" value="Genomic_DNA"/>
</dbReference>
<dbReference type="AlphaFoldDB" id="A0A562QLL6"/>
<reference evidence="2 3" key="1">
    <citation type="journal article" date="2015" name="Stand. Genomic Sci.">
        <title>Genomic Encyclopedia of Bacterial and Archaeal Type Strains, Phase III: the genomes of soil and plant-associated and newly described type strains.</title>
        <authorList>
            <person name="Whitman W.B."/>
            <person name="Woyke T."/>
            <person name="Klenk H.P."/>
            <person name="Zhou Y."/>
            <person name="Lilburn T.G."/>
            <person name="Beck B.J."/>
            <person name="De Vos P."/>
            <person name="Vandamme P."/>
            <person name="Eisen J.A."/>
            <person name="Garrity G."/>
            <person name="Hugenholtz P."/>
            <person name="Kyrpides N.C."/>
        </authorList>
    </citation>
    <scope>NUCLEOTIDE SEQUENCE [LARGE SCALE GENOMIC DNA]</scope>
    <source>
        <strain evidence="2 3">CGMCC 1.6858</strain>
    </source>
</reference>
<dbReference type="PANTHER" id="PTHR43798:SF29">
    <property type="entry name" value="AB HYDROLASE-1 DOMAIN-CONTAINING PROTEIN"/>
    <property type="match status" value="1"/>
</dbReference>
<organism evidence="2 3">
    <name type="scientific">Pseudomonas duriflava</name>
    <dbReference type="NCBI Taxonomy" id="459528"/>
    <lineage>
        <taxon>Bacteria</taxon>
        <taxon>Pseudomonadati</taxon>
        <taxon>Pseudomonadota</taxon>
        <taxon>Gammaproteobacteria</taxon>
        <taxon>Pseudomonadales</taxon>
        <taxon>Pseudomonadaceae</taxon>
        <taxon>Pseudomonas</taxon>
    </lineage>
</organism>
<comment type="caution">
    <text evidence="2">The sequence shown here is derived from an EMBL/GenBank/DDBJ whole genome shotgun (WGS) entry which is preliminary data.</text>
</comment>
<keyword evidence="3" id="KW-1185">Reference proteome</keyword>
<dbReference type="OrthoDB" id="2086224at2"/>
<dbReference type="InterPro" id="IPR029058">
    <property type="entry name" value="AB_hydrolase_fold"/>
</dbReference>
<accession>A0A562QLL6</accession>
<protein>
    <submittedName>
        <fullName evidence="2">Pimeloyl-ACP methyl ester carboxylesterase</fullName>
    </submittedName>
</protein>
<evidence type="ECO:0000313" key="2">
    <source>
        <dbReference type="EMBL" id="TWI57605.1"/>
    </source>
</evidence>
<dbReference type="RefSeq" id="WP_145138403.1">
    <property type="nucleotide sequence ID" value="NZ_VLKY01000002.1"/>
</dbReference>
<sequence length="244" mass="26540">MTTPSPLNSPDGHIPLLLIPGLLCDAALWKAQAEALADIASVQIADITQDDSIRAMARRLLAEAPPRFALAGLSMGGYVSFEIMRQAPERVLRLALVDTMASLDTPERRQQRIGLRALAERGRFLGISPQLLPNLIHASRIGTPAANEVLAMGKRVGREAFLRQQQAIINRTDSRPTLADIHVPTLIVVGADDKLTPVAEAQAMHRGIAGSRLEILPTCGHLPPLELPERMTALLRDWFTGTHD</sequence>